<dbReference type="GO" id="GO:0046047">
    <property type="term" value="P:TTP catabolic process"/>
    <property type="evidence" value="ECO:0007669"/>
    <property type="project" value="TreeGrafter"/>
</dbReference>
<dbReference type="FunFam" id="1.10.287.1080:FF:000001">
    <property type="entry name" value="Nucleoside triphosphate pyrophosphohydrolase"/>
    <property type="match status" value="1"/>
</dbReference>
<accession>A0A354YU02</accession>
<feature type="domain" description="NTP pyrophosphohydrolase MazG-like" evidence="1">
    <location>
        <begin position="30"/>
        <end position="103"/>
    </location>
</feature>
<dbReference type="RefSeq" id="WP_276620991.1">
    <property type="nucleotide sequence ID" value="NZ_DHSN01000069.1"/>
</dbReference>
<comment type="caution">
    <text evidence="2">The sequence shown here is derived from an EMBL/GenBank/DDBJ whole genome shotgun (WGS) entry which is preliminary data.</text>
</comment>
<gene>
    <name evidence="2" type="ORF">DDZ44_01850</name>
</gene>
<protein>
    <submittedName>
        <fullName evidence="2">Nucleoside triphosphate pyrophosphohydrolase</fullName>
    </submittedName>
</protein>
<dbReference type="NCBIfam" id="TIGR00444">
    <property type="entry name" value="mazG"/>
    <property type="match status" value="1"/>
</dbReference>
<dbReference type="EMBL" id="DNZF01000038">
    <property type="protein sequence ID" value="HBK52669.1"/>
    <property type="molecule type" value="Genomic_DNA"/>
</dbReference>
<dbReference type="PANTHER" id="PTHR30522:SF0">
    <property type="entry name" value="NUCLEOSIDE TRIPHOSPHATE PYROPHOSPHOHYDROLASE"/>
    <property type="match status" value="1"/>
</dbReference>
<name>A0A354YU02_9FIRM</name>
<reference evidence="2 3" key="1">
    <citation type="journal article" date="2018" name="Nat. Biotechnol.">
        <title>A standardized bacterial taxonomy based on genome phylogeny substantially revises the tree of life.</title>
        <authorList>
            <person name="Parks D.H."/>
            <person name="Chuvochina M."/>
            <person name="Waite D.W."/>
            <person name="Rinke C."/>
            <person name="Skarshewski A."/>
            <person name="Chaumeil P.A."/>
            <person name="Hugenholtz P."/>
        </authorList>
    </citation>
    <scope>NUCLEOTIDE SEQUENCE [LARGE SCALE GENOMIC DNA]</scope>
    <source>
        <strain evidence="2">UBA10948</strain>
    </source>
</reference>
<dbReference type="FunFam" id="1.10.287.1080:FF:000003">
    <property type="entry name" value="Nucleoside triphosphate pyrophosphohydrolase"/>
    <property type="match status" value="1"/>
</dbReference>
<dbReference type="AlphaFoldDB" id="A0A354YU02"/>
<dbReference type="GO" id="GO:0047429">
    <property type="term" value="F:nucleoside triphosphate diphosphatase activity"/>
    <property type="evidence" value="ECO:0007669"/>
    <property type="project" value="InterPro"/>
</dbReference>
<dbReference type="Gene3D" id="1.10.287.1080">
    <property type="entry name" value="MazG-like"/>
    <property type="match status" value="2"/>
</dbReference>
<dbReference type="InterPro" id="IPR004518">
    <property type="entry name" value="MazG-like_dom"/>
</dbReference>
<dbReference type="PANTHER" id="PTHR30522">
    <property type="entry name" value="NUCLEOSIDE TRIPHOSPHATE PYROPHOSPHOHYDROLASE"/>
    <property type="match status" value="1"/>
</dbReference>
<evidence type="ECO:0000259" key="1">
    <source>
        <dbReference type="Pfam" id="PF03819"/>
    </source>
</evidence>
<dbReference type="GO" id="GO:0046061">
    <property type="term" value="P:dATP catabolic process"/>
    <property type="evidence" value="ECO:0007669"/>
    <property type="project" value="TreeGrafter"/>
</dbReference>
<dbReference type="InterPro" id="IPR048011">
    <property type="entry name" value="NTP-PPase_MazG-like_C"/>
</dbReference>
<dbReference type="SUPFAM" id="SSF101386">
    <property type="entry name" value="all-alpha NTP pyrophosphatases"/>
    <property type="match status" value="2"/>
</dbReference>
<dbReference type="STRING" id="378794.GCA_001570625_00279"/>
<proteinExistence type="predicted"/>
<dbReference type="InterPro" id="IPR011551">
    <property type="entry name" value="NTP_PyrPHydrolase_MazG"/>
</dbReference>
<dbReference type="Pfam" id="PF03819">
    <property type="entry name" value="MazG"/>
    <property type="match status" value="2"/>
</dbReference>
<dbReference type="GO" id="GO:0046076">
    <property type="term" value="P:dTTP catabolic process"/>
    <property type="evidence" value="ECO:0007669"/>
    <property type="project" value="TreeGrafter"/>
</dbReference>
<organism evidence="2 3">
    <name type="scientific">Syntrophomonas wolfei</name>
    <dbReference type="NCBI Taxonomy" id="863"/>
    <lineage>
        <taxon>Bacteria</taxon>
        <taxon>Bacillati</taxon>
        <taxon>Bacillota</taxon>
        <taxon>Clostridia</taxon>
        <taxon>Eubacteriales</taxon>
        <taxon>Syntrophomonadaceae</taxon>
        <taxon>Syntrophomonas</taxon>
    </lineage>
</organism>
<evidence type="ECO:0000313" key="2">
    <source>
        <dbReference type="EMBL" id="HBK52669.1"/>
    </source>
</evidence>
<feature type="domain" description="NTP pyrophosphohydrolase MazG-like" evidence="1">
    <location>
        <begin position="167"/>
        <end position="220"/>
    </location>
</feature>
<dbReference type="GO" id="GO:0006203">
    <property type="term" value="P:dGTP catabolic process"/>
    <property type="evidence" value="ECO:0007669"/>
    <property type="project" value="TreeGrafter"/>
</dbReference>
<evidence type="ECO:0000313" key="3">
    <source>
        <dbReference type="Proteomes" id="UP000263273"/>
    </source>
</evidence>
<dbReference type="GO" id="GO:0046081">
    <property type="term" value="P:dUTP catabolic process"/>
    <property type="evidence" value="ECO:0007669"/>
    <property type="project" value="TreeGrafter"/>
</dbReference>
<dbReference type="CDD" id="cd11529">
    <property type="entry name" value="NTP-PPase_MazG_Cterm"/>
    <property type="match status" value="1"/>
</dbReference>
<keyword evidence="2" id="KW-0378">Hydrolase</keyword>
<dbReference type="CDD" id="cd11528">
    <property type="entry name" value="NTP-PPase_MazG_Nterm"/>
    <property type="match status" value="1"/>
</dbReference>
<dbReference type="Proteomes" id="UP000263273">
    <property type="component" value="Unassembled WGS sequence"/>
</dbReference>
<dbReference type="NCBIfam" id="NF007113">
    <property type="entry name" value="PRK09562.1"/>
    <property type="match status" value="1"/>
</dbReference>
<sequence>MSKNGQAIDALLEVMDRLLAPDGCPWDREQTHESLQRYLIEESYEVIEAIKMQDMHKLREELGDLLLQVVFHAALAEREGHFDFAGVADTVKEKMIARHPHVFSHMDLKSSDEVMAHWEDFKKKEGKKYLLEGIPAILPALMRAEKMQEKAARVGFDWPGVEGALEKFKEEVEELVVAAKPEEIKEEMGDVFFALVNVARLKNIDPEEALQSCNDKFAARFNYIEKKIRAEGKDFADYGLEELDQIWDEAKTKGL</sequence>
<dbReference type="GO" id="GO:0006950">
    <property type="term" value="P:response to stress"/>
    <property type="evidence" value="ECO:0007669"/>
    <property type="project" value="UniProtKB-ARBA"/>
</dbReference>
<dbReference type="GO" id="GO:0046052">
    <property type="term" value="P:UTP catabolic process"/>
    <property type="evidence" value="ECO:0007669"/>
    <property type="project" value="TreeGrafter"/>
</dbReference>
<dbReference type="InterPro" id="IPR048015">
    <property type="entry name" value="NTP-PPase_MazG-like_N"/>
</dbReference>